<proteinExistence type="predicted"/>
<name>A0A9P9BNS8_9PEZI</name>
<dbReference type="EMBL" id="JAGTJQ010000007">
    <property type="protein sequence ID" value="KAH7027759.1"/>
    <property type="molecule type" value="Genomic_DNA"/>
</dbReference>
<gene>
    <name evidence="1" type="ORF">B0I36DRAFT_327835</name>
</gene>
<dbReference type="RefSeq" id="XP_046010558.1">
    <property type="nucleotide sequence ID" value="XM_046154520.1"/>
</dbReference>
<sequence>MFAGSRSLYTVRGDCTCALCRMLITTGKSHRCGVSAHVGTWPEQDHALSTIKYTRVASPICAHLASCLSLHLASLALDQYRECAFQTAVAVDDGFSLIKTKVARATCCGGWGKKPRQAARRKIPRMPCVWKEEEEEEGEEEEKEAICMSGALAVSV</sequence>
<dbReference type="GeneID" id="70184066"/>
<reference evidence="1" key="1">
    <citation type="journal article" date="2021" name="Nat. Commun.">
        <title>Genetic determinants of endophytism in the Arabidopsis root mycobiome.</title>
        <authorList>
            <person name="Mesny F."/>
            <person name="Miyauchi S."/>
            <person name="Thiergart T."/>
            <person name="Pickel B."/>
            <person name="Atanasova L."/>
            <person name="Karlsson M."/>
            <person name="Huettel B."/>
            <person name="Barry K.W."/>
            <person name="Haridas S."/>
            <person name="Chen C."/>
            <person name="Bauer D."/>
            <person name="Andreopoulos W."/>
            <person name="Pangilinan J."/>
            <person name="LaButti K."/>
            <person name="Riley R."/>
            <person name="Lipzen A."/>
            <person name="Clum A."/>
            <person name="Drula E."/>
            <person name="Henrissat B."/>
            <person name="Kohler A."/>
            <person name="Grigoriev I.V."/>
            <person name="Martin F.M."/>
            <person name="Hacquard S."/>
        </authorList>
    </citation>
    <scope>NUCLEOTIDE SEQUENCE</scope>
    <source>
        <strain evidence="1">MPI-CAGE-CH-0230</strain>
    </source>
</reference>
<evidence type="ECO:0000313" key="2">
    <source>
        <dbReference type="Proteomes" id="UP000756346"/>
    </source>
</evidence>
<accession>A0A9P9BNS8</accession>
<evidence type="ECO:0000313" key="1">
    <source>
        <dbReference type="EMBL" id="KAH7027759.1"/>
    </source>
</evidence>
<protein>
    <submittedName>
        <fullName evidence="1">Uncharacterized protein</fullName>
    </submittedName>
</protein>
<comment type="caution">
    <text evidence="1">The sequence shown here is derived from an EMBL/GenBank/DDBJ whole genome shotgun (WGS) entry which is preliminary data.</text>
</comment>
<dbReference type="AlphaFoldDB" id="A0A9P9BNS8"/>
<keyword evidence="2" id="KW-1185">Reference proteome</keyword>
<dbReference type="Proteomes" id="UP000756346">
    <property type="component" value="Unassembled WGS sequence"/>
</dbReference>
<organism evidence="1 2">
    <name type="scientific">Microdochium trichocladiopsis</name>
    <dbReference type="NCBI Taxonomy" id="1682393"/>
    <lineage>
        <taxon>Eukaryota</taxon>
        <taxon>Fungi</taxon>
        <taxon>Dikarya</taxon>
        <taxon>Ascomycota</taxon>
        <taxon>Pezizomycotina</taxon>
        <taxon>Sordariomycetes</taxon>
        <taxon>Xylariomycetidae</taxon>
        <taxon>Xylariales</taxon>
        <taxon>Microdochiaceae</taxon>
        <taxon>Microdochium</taxon>
    </lineage>
</organism>